<organism evidence="1 2">
    <name type="scientific">Marinoscillum luteum</name>
    <dbReference type="NCBI Taxonomy" id="861051"/>
    <lineage>
        <taxon>Bacteria</taxon>
        <taxon>Pseudomonadati</taxon>
        <taxon>Bacteroidota</taxon>
        <taxon>Cytophagia</taxon>
        <taxon>Cytophagales</taxon>
        <taxon>Reichenbachiellaceae</taxon>
        <taxon>Marinoscillum</taxon>
    </lineage>
</organism>
<keyword evidence="2" id="KW-1185">Reference proteome</keyword>
<dbReference type="InterPro" id="IPR013783">
    <property type="entry name" value="Ig-like_fold"/>
</dbReference>
<dbReference type="EMBL" id="JBIPKE010000020">
    <property type="protein sequence ID" value="MFH6986044.1"/>
    <property type="molecule type" value="Genomic_DNA"/>
</dbReference>
<evidence type="ECO:0000313" key="1">
    <source>
        <dbReference type="EMBL" id="MFH6986044.1"/>
    </source>
</evidence>
<proteinExistence type="predicted"/>
<reference evidence="1 2" key="1">
    <citation type="journal article" date="2013" name="Int. J. Syst. Evol. Microbiol.">
        <title>Marinoscillum luteum sp. nov., isolated from marine sediment.</title>
        <authorList>
            <person name="Cha I.T."/>
            <person name="Park S.J."/>
            <person name="Kim S.J."/>
            <person name="Kim J.G."/>
            <person name="Jung M.Y."/>
            <person name="Shin K.S."/>
            <person name="Kwon K.K."/>
            <person name="Yang S.H."/>
            <person name="Seo Y.S."/>
            <person name="Rhee S.K."/>
        </authorList>
    </citation>
    <scope>NUCLEOTIDE SEQUENCE [LARGE SCALE GENOMIC DNA]</scope>
    <source>
        <strain evidence="1 2">KCTC 23939</strain>
    </source>
</reference>
<comment type="caution">
    <text evidence="1">The sequence shown here is derived from an EMBL/GenBank/DDBJ whole genome shotgun (WGS) entry which is preliminary data.</text>
</comment>
<evidence type="ECO:0008006" key="3">
    <source>
        <dbReference type="Google" id="ProtNLM"/>
    </source>
</evidence>
<accession>A0ABW7NJR7</accession>
<name>A0ABW7NJR7_9BACT</name>
<dbReference type="Proteomes" id="UP001610063">
    <property type="component" value="Unassembled WGS sequence"/>
</dbReference>
<evidence type="ECO:0000313" key="2">
    <source>
        <dbReference type="Proteomes" id="UP001610063"/>
    </source>
</evidence>
<dbReference type="Gene3D" id="2.60.40.10">
    <property type="entry name" value="Immunoglobulins"/>
    <property type="match status" value="4"/>
</dbReference>
<protein>
    <recommendedName>
        <fullName evidence="3">SusE outer membrane protein domain-containing protein</fullName>
    </recommendedName>
</protein>
<dbReference type="RefSeq" id="WP_395419537.1">
    <property type="nucleotide sequence ID" value="NZ_JBIPKE010000020.1"/>
</dbReference>
<gene>
    <name evidence="1" type="ORF">ACHKAR_21500</name>
</gene>
<sequence length="419" mass="46308">MNMVRSYTLALVLGLAFSMCGDVIEEDISGREVVLLSPADSAVLTMDTVSFWWEPVDGARSYEFHLVSPGFEAASRVWMDSVTTSNLITMVLPTGAYEWEVSGFNAGYATQFFYRSFRIDTTASGSEIALQGQPEIISPTNGSLIIGKTAKLWWEKMPGATQYEVRLVSPSFSDLQELLLDTLTTSNKMSVSLPEGSYEWELRGTNASYASDWVRQSFAVDSVQVLDISQETIGQLSPSQDVLIIGAGVDLWWEQVTGATAYHVKIASPNLANPQRVLLDTSISQNQLHKALPPGTYEWQVRGANARYQTGTASGTFRMDVAVDISGSIVKLSAPGDSLVTSMHDLTFWWEELAGAETYDFILVSPSFEHIELLVNEQELVNNKLQLNLDSGSYQWGVRAKNEAYVTPLSIRNLYINSK</sequence>